<dbReference type="GO" id="GO:0030170">
    <property type="term" value="F:pyridoxal phosphate binding"/>
    <property type="evidence" value="ECO:0007669"/>
    <property type="project" value="TreeGrafter"/>
</dbReference>
<evidence type="ECO:0000256" key="4">
    <source>
        <dbReference type="ARBA" id="ARBA00022898"/>
    </source>
</evidence>
<comment type="catalytic activity">
    <reaction evidence="1">
        <text>L-alanine = D-alanine</text>
        <dbReference type="Rhea" id="RHEA:20249"/>
        <dbReference type="ChEBI" id="CHEBI:57416"/>
        <dbReference type="ChEBI" id="CHEBI:57972"/>
        <dbReference type="EC" id="5.1.1.1"/>
    </reaction>
</comment>
<dbReference type="Pfam" id="PF01168">
    <property type="entry name" value="Ala_racemase_N"/>
    <property type="match status" value="1"/>
</dbReference>
<feature type="binding site" evidence="7">
    <location>
        <position position="142"/>
    </location>
    <ligand>
        <name>substrate</name>
    </ligand>
</feature>
<gene>
    <name evidence="9" type="primary">alr</name>
    <name evidence="9" type="ORF">EKN06_02625</name>
</gene>
<evidence type="ECO:0000313" key="10">
    <source>
        <dbReference type="Proteomes" id="UP000283003"/>
    </source>
</evidence>
<comment type="caution">
    <text evidence="9">The sequence shown here is derived from an EMBL/GenBank/DDBJ whole genome shotgun (WGS) entry which is preliminary data.</text>
</comment>
<dbReference type="GO" id="GO:0005829">
    <property type="term" value="C:cytosol"/>
    <property type="evidence" value="ECO:0007669"/>
    <property type="project" value="TreeGrafter"/>
</dbReference>
<reference evidence="9 10" key="1">
    <citation type="submission" date="2018-12" db="EMBL/GenBank/DDBJ databases">
        <title>Croceicoccus ponticola sp. nov., a lipolytic bacterium isolated from seawater.</title>
        <authorList>
            <person name="Yoon J.-H."/>
        </authorList>
    </citation>
    <scope>NUCLEOTIDE SEQUENCE [LARGE SCALE GENOMIC DNA]</scope>
    <source>
        <strain evidence="9 10">GM-16</strain>
    </source>
</reference>
<evidence type="ECO:0000256" key="2">
    <source>
        <dbReference type="ARBA" id="ARBA00001933"/>
    </source>
</evidence>
<evidence type="ECO:0000256" key="7">
    <source>
        <dbReference type="PIRSR" id="PIRSR600821-52"/>
    </source>
</evidence>
<dbReference type="SUPFAM" id="SSF50621">
    <property type="entry name" value="Alanine racemase C-terminal domain-like"/>
    <property type="match status" value="1"/>
</dbReference>
<evidence type="ECO:0000256" key="6">
    <source>
        <dbReference type="PIRSR" id="PIRSR600821-50"/>
    </source>
</evidence>
<dbReference type="InterPro" id="IPR009006">
    <property type="entry name" value="Ala_racemase/Decarboxylase_C"/>
</dbReference>
<organism evidence="9 10">
    <name type="scientific">Croceicoccus ponticola</name>
    <dbReference type="NCBI Taxonomy" id="2217664"/>
    <lineage>
        <taxon>Bacteria</taxon>
        <taxon>Pseudomonadati</taxon>
        <taxon>Pseudomonadota</taxon>
        <taxon>Alphaproteobacteria</taxon>
        <taxon>Sphingomonadales</taxon>
        <taxon>Erythrobacteraceae</taxon>
        <taxon>Croceicoccus</taxon>
    </lineage>
</organism>
<protein>
    <recommendedName>
        <fullName evidence="3">alanine racemase</fullName>
        <ecNumber evidence="3">5.1.1.1</ecNumber>
    </recommendedName>
</protein>
<dbReference type="OrthoDB" id="9813814at2"/>
<keyword evidence="5 9" id="KW-0413">Isomerase</keyword>
<feature type="binding site" evidence="7">
    <location>
        <position position="306"/>
    </location>
    <ligand>
        <name>substrate</name>
    </ligand>
</feature>
<dbReference type="RefSeq" id="WP_127611311.1">
    <property type="nucleotide sequence ID" value="NZ_RXOL01000001.1"/>
</dbReference>
<evidence type="ECO:0000313" key="9">
    <source>
        <dbReference type="EMBL" id="RVQ69121.1"/>
    </source>
</evidence>
<accession>A0A437H0F8</accession>
<sequence length="355" mass="37627">MTDTCKFGEQAVPPPPSLRLRVEGDAIADNWRALDAMSGPAKTAAAVKADAYGVGIERAMPALLQAGCRDFYVAHWAEVAGAAAFVDPSGIGVLHGPSSVEDCAYARAIGVRPVLNSMRQAGLWQETGGGRCDLMVDTGMNRLGLRPEQLGDPMVQGLDVDVLMSHLACADEDSAMNERQRASFAAVIAQVPHRRTSLANSAGIALGAAFAFDMTRPGIALYGGVPRPEMASAIRQVAFPEAAIIQVRDVPAGETVGYGATYRATRDLRIGIVALGYADGYLRCWSDVGVFRDGEAELPVLGLVSMDMTVIDLSAAPHLGEGDWIGADYDLPVAAKRTGLTQYELLTSIGPRLRR</sequence>
<proteinExistence type="predicted"/>
<dbReference type="GO" id="GO:0008784">
    <property type="term" value="F:alanine racemase activity"/>
    <property type="evidence" value="ECO:0007669"/>
    <property type="project" value="UniProtKB-EC"/>
</dbReference>
<name>A0A437H0F8_9SPHN</name>
<dbReference type="AlphaFoldDB" id="A0A437H0F8"/>
<feature type="modified residue" description="N6-(pyridoxal phosphate)lysine" evidence="6">
    <location>
        <position position="48"/>
    </location>
</feature>
<keyword evidence="10" id="KW-1185">Reference proteome</keyword>
<dbReference type="NCBIfam" id="TIGR00492">
    <property type="entry name" value="alr"/>
    <property type="match status" value="1"/>
</dbReference>
<evidence type="ECO:0000259" key="8">
    <source>
        <dbReference type="SMART" id="SM01005"/>
    </source>
</evidence>
<dbReference type="InterPro" id="IPR011079">
    <property type="entry name" value="Ala_racemase_C"/>
</dbReference>
<dbReference type="SMART" id="SM01005">
    <property type="entry name" value="Ala_racemase_C"/>
    <property type="match status" value="1"/>
</dbReference>
<dbReference type="Pfam" id="PF00842">
    <property type="entry name" value="Ala_racemase_C"/>
    <property type="match status" value="1"/>
</dbReference>
<comment type="cofactor">
    <cofactor evidence="2 6">
        <name>pyridoxal 5'-phosphate</name>
        <dbReference type="ChEBI" id="CHEBI:597326"/>
    </cofactor>
</comment>
<dbReference type="EC" id="5.1.1.1" evidence="3"/>
<dbReference type="Proteomes" id="UP000283003">
    <property type="component" value="Unassembled WGS sequence"/>
</dbReference>
<dbReference type="PANTHER" id="PTHR30511:SF0">
    <property type="entry name" value="ALANINE RACEMASE, CATABOLIC-RELATED"/>
    <property type="match status" value="1"/>
</dbReference>
<dbReference type="InterPro" id="IPR029066">
    <property type="entry name" value="PLP-binding_barrel"/>
</dbReference>
<evidence type="ECO:0000256" key="1">
    <source>
        <dbReference type="ARBA" id="ARBA00000316"/>
    </source>
</evidence>
<dbReference type="SUPFAM" id="SSF51419">
    <property type="entry name" value="PLP-binding barrel"/>
    <property type="match status" value="1"/>
</dbReference>
<evidence type="ECO:0000256" key="3">
    <source>
        <dbReference type="ARBA" id="ARBA00013089"/>
    </source>
</evidence>
<dbReference type="Gene3D" id="2.40.37.10">
    <property type="entry name" value="Lyase, Ornithine Decarboxylase, Chain A, domain 1"/>
    <property type="match status" value="1"/>
</dbReference>
<dbReference type="InterPro" id="IPR000821">
    <property type="entry name" value="Ala_racemase"/>
</dbReference>
<dbReference type="InterPro" id="IPR001608">
    <property type="entry name" value="Ala_racemase_N"/>
</dbReference>
<dbReference type="EMBL" id="RXOL01000001">
    <property type="protein sequence ID" value="RVQ69121.1"/>
    <property type="molecule type" value="Genomic_DNA"/>
</dbReference>
<dbReference type="PANTHER" id="PTHR30511">
    <property type="entry name" value="ALANINE RACEMASE"/>
    <property type="match status" value="1"/>
</dbReference>
<evidence type="ECO:0000256" key="5">
    <source>
        <dbReference type="ARBA" id="ARBA00023235"/>
    </source>
</evidence>
<feature type="domain" description="Alanine racemase C-terminal" evidence="8">
    <location>
        <begin position="237"/>
        <end position="355"/>
    </location>
</feature>
<keyword evidence="4 6" id="KW-0663">Pyridoxal phosphate</keyword>
<dbReference type="PRINTS" id="PR00992">
    <property type="entry name" value="ALARACEMASE"/>
</dbReference>
<dbReference type="CDD" id="cd00430">
    <property type="entry name" value="PLPDE_III_AR"/>
    <property type="match status" value="1"/>
</dbReference>
<dbReference type="GO" id="GO:0030632">
    <property type="term" value="P:D-alanine biosynthetic process"/>
    <property type="evidence" value="ECO:0007669"/>
    <property type="project" value="TreeGrafter"/>
</dbReference>
<dbReference type="Gene3D" id="3.20.20.10">
    <property type="entry name" value="Alanine racemase"/>
    <property type="match status" value="1"/>
</dbReference>